<accession>A0A9Q0E7H1</accession>
<dbReference type="PANTHER" id="PTHR24376:SF235">
    <property type="entry name" value="C2H2-TYPE DOMAIN-CONTAINING PROTEIN"/>
    <property type="match status" value="1"/>
</dbReference>
<feature type="domain" description="C2H2-type" evidence="14">
    <location>
        <begin position="291"/>
        <end position="318"/>
    </location>
</feature>
<dbReference type="GO" id="GO:0005634">
    <property type="term" value="C:nucleus"/>
    <property type="evidence" value="ECO:0007669"/>
    <property type="project" value="UniProtKB-SubCell"/>
</dbReference>
<dbReference type="PROSITE" id="PS50157">
    <property type="entry name" value="ZINC_FINGER_C2H2_2"/>
    <property type="match status" value="4"/>
</dbReference>
<name>A0A9Q0E7H1_9TELE</name>
<dbReference type="FunFam" id="3.30.160.60:FF:000478">
    <property type="entry name" value="Zinc finger protein 133"/>
    <property type="match status" value="1"/>
</dbReference>
<comment type="function">
    <text evidence="1">May be involved in transcriptional regulation.</text>
</comment>
<evidence type="ECO:0000259" key="14">
    <source>
        <dbReference type="PROSITE" id="PS50157"/>
    </source>
</evidence>
<keyword evidence="5" id="KW-0677">Repeat</keyword>
<dbReference type="SUPFAM" id="SSF57667">
    <property type="entry name" value="beta-beta-alpha zinc fingers"/>
    <property type="match status" value="2"/>
</dbReference>
<keyword evidence="10" id="KW-0804">Transcription</keyword>
<feature type="domain" description="C2H2-type" evidence="14">
    <location>
        <begin position="319"/>
        <end position="346"/>
    </location>
</feature>
<protein>
    <recommendedName>
        <fullName evidence="14">C2H2-type domain-containing protein</fullName>
    </recommendedName>
</protein>
<keyword evidence="7" id="KW-0862">Zinc</keyword>
<evidence type="ECO:0000256" key="1">
    <source>
        <dbReference type="ARBA" id="ARBA00003767"/>
    </source>
</evidence>
<dbReference type="FunFam" id="3.30.160.60:FF:000508">
    <property type="entry name" value="Myeloid zinc finger 1"/>
    <property type="match status" value="1"/>
</dbReference>
<evidence type="ECO:0000256" key="11">
    <source>
        <dbReference type="ARBA" id="ARBA00023242"/>
    </source>
</evidence>
<feature type="domain" description="C2H2-type" evidence="14">
    <location>
        <begin position="375"/>
        <end position="402"/>
    </location>
</feature>
<dbReference type="FunFam" id="3.30.160.60:FF:000097">
    <property type="entry name" value="Zinc finger protein"/>
    <property type="match status" value="1"/>
</dbReference>
<organism evidence="15 16">
    <name type="scientific">Muraenolepis orangiensis</name>
    <name type="common">Patagonian moray cod</name>
    <dbReference type="NCBI Taxonomy" id="630683"/>
    <lineage>
        <taxon>Eukaryota</taxon>
        <taxon>Metazoa</taxon>
        <taxon>Chordata</taxon>
        <taxon>Craniata</taxon>
        <taxon>Vertebrata</taxon>
        <taxon>Euteleostomi</taxon>
        <taxon>Actinopterygii</taxon>
        <taxon>Neopterygii</taxon>
        <taxon>Teleostei</taxon>
        <taxon>Neoteleostei</taxon>
        <taxon>Acanthomorphata</taxon>
        <taxon>Zeiogadaria</taxon>
        <taxon>Gadariae</taxon>
        <taxon>Gadiformes</taxon>
        <taxon>Muraenolepidoidei</taxon>
        <taxon>Muraenolepididae</taxon>
        <taxon>Muraenolepis</taxon>
    </lineage>
</organism>
<evidence type="ECO:0000256" key="4">
    <source>
        <dbReference type="ARBA" id="ARBA00022723"/>
    </source>
</evidence>
<evidence type="ECO:0000256" key="3">
    <source>
        <dbReference type="ARBA" id="ARBA00006991"/>
    </source>
</evidence>
<evidence type="ECO:0000313" key="16">
    <source>
        <dbReference type="Proteomes" id="UP001148018"/>
    </source>
</evidence>
<evidence type="ECO:0000256" key="2">
    <source>
        <dbReference type="ARBA" id="ARBA00004123"/>
    </source>
</evidence>
<feature type="compositionally biased region" description="Basic and acidic residues" evidence="13">
    <location>
        <begin position="120"/>
        <end position="134"/>
    </location>
</feature>
<sequence>MSTVFSFRSQLVSIMDALSNTAVLEIGKLVEIESKMLKVEINRGRNEIASLTEKLQLIEKLLWIAQGHRQDAAWRPVTCDSDINCGELEGGVAIPPIKSESSLESETCPPAEASNEDEERLNPRVTDESKESHPEVMLGLIKEEPLEEQSCDRRTQQEIETETREEEPQTHPQKKRPDPVPLHPKSASSLQPFIPNFSISQTLASSITAAPADFHNKTQWDQSPLLRPTPAAHNNNNNNNNNNNHHHNNHNKMDTSGKMLVCRNAAAKSPVLTKSAKIHGPPRSGEAAKRFGCTVCGKGFRCFSQLEIHQRSHTGEKPYRCTLCGKRYAQKGHLYTHQRTHTGEKPYGCPVCGKGFIQKCTLDMHRRTHTGERPFVCGHCGKSFTKNSNLKKHLVVHLEGGPDAHRHAGQARTDRRGRAVELGPATAIATTTTASATATTAIATTTTATTASASASAHTALPLN</sequence>
<evidence type="ECO:0000256" key="6">
    <source>
        <dbReference type="ARBA" id="ARBA00022771"/>
    </source>
</evidence>
<comment type="subcellular location">
    <subcellularLocation>
        <location evidence="2">Nucleus</location>
    </subcellularLocation>
</comment>
<dbReference type="GO" id="GO:0000978">
    <property type="term" value="F:RNA polymerase II cis-regulatory region sequence-specific DNA binding"/>
    <property type="evidence" value="ECO:0007669"/>
    <property type="project" value="TreeGrafter"/>
</dbReference>
<dbReference type="GO" id="GO:0001228">
    <property type="term" value="F:DNA-binding transcription activator activity, RNA polymerase II-specific"/>
    <property type="evidence" value="ECO:0007669"/>
    <property type="project" value="TreeGrafter"/>
</dbReference>
<evidence type="ECO:0000256" key="9">
    <source>
        <dbReference type="ARBA" id="ARBA00023125"/>
    </source>
</evidence>
<dbReference type="InterPro" id="IPR013087">
    <property type="entry name" value="Znf_C2H2_type"/>
</dbReference>
<feature type="region of interest" description="Disordered" evidence="13">
    <location>
        <begin position="96"/>
        <end position="192"/>
    </location>
</feature>
<dbReference type="FunFam" id="3.30.160.60:FF:002343">
    <property type="entry name" value="Zinc finger protein 33A"/>
    <property type="match status" value="1"/>
</dbReference>
<comment type="similarity">
    <text evidence="3">Belongs to the krueppel C2H2-type zinc-finger protein family.</text>
</comment>
<keyword evidence="4" id="KW-0479">Metal-binding</keyword>
<dbReference type="GO" id="GO:0042802">
    <property type="term" value="F:identical protein binding"/>
    <property type="evidence" value="ECO:0007669"/>
    <property type="project" value="UniProtKB-ARBA"/>
</dbReference>
<comment type="caution">
    <text evidence="15">The sequence shown here is derived from an EMBL/GenBank/DDBJ whole genome shotgun (WGS) entry which is preliminary data.</text>
</comment>
<evidence type="ECO:0000256" key="7">
    <source>
        <dbReference type="ARBA" id="ARBA00022833"/>
    </source>
</evidence>
<evidence type="ECO:0000256" key="8">
    <source>
        <dbReference type="ARBA" id="ARBA00023015"/>
    </source>
</evidence>
<keyword evidence="11" id="KW-0539">Nucleus</keyword>
<dbReference type="GO" id="GO:0008270">
    <property type="term" value="F:zinc ion binding"/>
    <property type="evidence" value="ECO:0007669"/>
    <property type="project" value="UniProtKB-KW"/>
</dbReference>
<feature type="region of interest" description="Disordered" evidence="13">
    <location>
        <begin position="220"/>
        <end position="254"/>
    </location>
</feature>
<evidence type="ECO:0000256" key="5">
    <source>
        <dbReference type="ARBA" id="ARBA00022737"/>
    </source>
</evidence>
<gene>
    <name evidence="15" type="ORF">NHX12_032594</name>
</gene>
<keyword evidence="9" id="KW-0238">DNA-binding</keyword>
<keyword evidence="8" id="KW-0805">Transcription regulation</keyword>
<dbReference type="AlphaFoldDB" id="A0A9Q0E7H1"/>
<feature type="domain" description="C2H2-type" evidence="14">
    <location>
        <begin position="347"/>
        <end position="374"/>
    </location>
</feature>
<evidence type="ECO:0000313" key="15">
    <source>
        <dbReference type="EMBL" id="KAJ3601626.1"/>
    </source>
</evidence>
<evidence type="ECO:0000256" key="13">
    <source>
        <dbReference type="SAM" id="MobiDB-lite"/>
    </source>
</evidence>
<reference evidence="15" key="1">
    <citation type="submission" date="2022-07" db="EMBL/GenBank/DDBJ databases">
        <title>Chromosome-level genome of Muraenolepis orangiensis.</title>
        <authorList>
            <person name="Kim J."/>
        </authorList>
    </citation>
    <scope>NUCLEOTIDE SEQUENCE</scope>
    <source>
        <strain evidence="15">KU_S4_2022</strain>
        <tissue evidence="15">Muscle</tissue>
    </source>
</reference>
<evidence type="ECO:0000256" key="12">
    <source>
        <dbReference type="PROSITE-ProRule" id="PRU00042"/>
    </source>
</evidence>
<dbReference type="Pfam" id="PF00096">
    <property type="entry name" value="zf-C2H2"/>
    <property type="match status" value="3"/>
</dbReference>
<feature type="compositionally biased region" description="Low complexity" evidence="13">
    <location>
        <begin position="233"/>
        <end position="243"/>
    </location>
</feature>
<evidence type="ECO:0000256" key="10">
    <source>
        <dbReference type="ARBA" id="ARBA00023163"/>
    </source>
</evidence>
<dbReference type="Proteomes" id="UP001148018">
    <property type="component" value="Unassembled WGS sequence"/>
</dbReference>
<proteinExistence type="inferred from homology"/>
<dbReference type="OrthoDB" id="8117402at2759"/>
<dbReference type="PROSITE" id="PS00028">
    <property type="entry name" value="ZINC_FINGER_C2H2_1"/>
    <property type="match status" value="4"/>
</dbReference>
<dbReference type="Gene3D" id="3.30.160.60">
    <property type="entry name" value="Classic Zinc Finger"/>
    <property type="match status" value="4"/>
</dbReference>
<dbReference type="SMART" id="SM00355">
    <property type="entry name" value="ZnF_C2H2"/>
    <property type="match status" value="4"/>
</dbReference>
<keyword evidence="6 12" id="KW-0863">Zinc-finger</keyword>
<dbReference type="EMBL" id="JANIIK010000047">
    <property type="protein sequence ID" value="KAJ3601626.1"/>
    <property type="molecule type" value="Genomic_DNA"/>
</dbReference>
<keyword evidence="16" id="KW-1185">Reference proteome</keyword>
<dbReference type="PANTHER" id="PTHR24376">
    <property type="entry name" value="ZINC FINGER PROTEIN"/>
    <property type="match status" value="1"/>
</dbReference>
<dbReference type="InterPro" id="IPR036236">
    <property type="entry name" value="Znf_C2H2_sf"/>
</dbReference>